<dbReference type="AlphaFoldDB" id="A0A0K1ERT1"/>
<dbReference type="InterPro" id="IPR025187">
    <property type="entry name" value="DUF4112"/>
</dbReference>
<keyword evidence="3" id="KW-1185">Reference proteome</keyword>
<proteinExistence type="predicted"/>
<evidence type="ECO:0000313" key="3">
    <source>
        <dbReference type="Proteomes" id="UP000067626"/>
    </source>
</evidence>
<sequence length="139" mass="14734">METAAVLVKWLDRRFLDPLIGLAVPAVGDILTSVAGLYLVVLGVRRKVPAVIVARMLVNLGLDALLGAVPVLGDVFDFAFRANVRNLALLEMHHEGRPPRAKDWLVVGGAALFLLVALAVPIALAGWLIAWLFGGHGGG</sequence>
<accession>A0A0K1ERT1</accession>
<feature type="transmembrane region" description="Helical" evidence="1">
    <location>
        <begin position="20"/>
        <end position="44"/>
    </location>
</feature>
<keyword evidence="1" id="KW-1133">Transmembrane helix</keyword>
<keyword evidence="1" id="KW-0472">Membrane</keyword>
<evidence type="ECO:0008006" key="4">
    <source>
        <dbReference type="Google" id="ProtNLM"/>
    </source>
</evidence>
<dbReference type="PANTHER" id="PTHR35519:SF2">
    <property type="entry name" value="PH DOMAIN PROTEIN"/>
    <property type="match status" value="1"/>
</dbReference>
<feature type="transmembrane region" description="Helical" evidence="1">
    <location>
        <begin position="104"/>
        <end position="133"/>
    </location>
</feature>
<dbReference type="PANTHER" id="PTHR35519">
    <property type="entry name" value="MEMBRANE PROTEINS"/>
    <property type="match status" value="1"/>
</dbReference>
<dbReference type="KEGG" id="ccro:CMC5_078600"/>
<evidence type="ECO:0000313" key="2">
    <source>
        <dbReference type="EMBL" id="AKT43625.1"/>
    </source>
</evidence>
<protein>
    <recommendedName>
        <fullName evidence="4">DUF4112 domain-containing protein</fullName>
    </recommendedName>
</protein>
<dbReference type="EMBL" id="CP012159">
    <property type="protein sequence ID" value="AKT43625.1"/>
    <property type="molecule type" value="Genomic_DNA"/>
</dbReference>
<keyword evidence="1" id="KW-0812">Transmembrane</keyword>
<dbReference type="Pfam" id="PF13430">
    <property type="entry name" value="DUF4112"/>
    <property type="match status" value="1"/>
</dbReference>
<dbReference type="STRING" id="52.CMC5_078600"/>
<feature type="transmembrane region" description="Helical" evidence="1">
    <location>
        <begin position="56"/>
        <end position="84"/>
    </location>
</feature>
<name>A0A0K1ERT1_CHOCO</name>
<dbReference type="RefSeq" id="WP_050435064.1">
    <property type="nucleotide sequence ID" value="NZ_CP012159.1"/>
</dbReference>
<organism evidence="2 3">
    <name type="scientific">Chondromyces crocatus</name>
    <dbReference type="NCBI Taxonomy" id="52"/>
    <lineage>
        <taxon>Bacteria</taxon>
        <taxon>Pseudomonadati</taxon>
        <taxon>Myxococcota</taxon>
        <taxon>Polyangia</taxon>
        <taxon>Polyangiales</taxon>
        <taxon>Polyangiaceae</taxon>
        <taxon>Chondromyces</taxon>
    </lineage>
</organism>
<evidence type="ECO:0000256" key="1">
    <source>
        <dbReference type="SAM" id="Phobius"/>
    </source>
</evidence>
<dbReference type="Proteomes" id="UP000067626">
    <property type="component" value="Chromosome"/>
</dbReference>
<gene>
    <name evidence="2" type="ORF">CMC5_078600</name>
</gene>
<reference evidence="2 3" key="1">
    <citation type="submission" date="2015-07" db="EMBL/GenBank/DDBJ databases">
        <title>Genome analysis of myxobacterium Chondromyces crocatus Cm c5 reveals a high potential for natural compound synthesis and the genetic basis for the loss of fruiting body formation.</title>
        <authorList>
            <person name="Zaburannyi N."/>
            <person name="Bunk B."/>
            <person name="Maier J."/>
            <person name="Overmann J."/>
            <person name="Mueller R."/>
        </authorList>
    </citation>
    <scope>NUCLEOTIDE SEQUENCE [LARGE SCALE GENOMIC DNA]</scope>
    <source>
        <strain evidence="2 3">Cm c5</strain>
    </source>
</reference>